<organism evidence="1 2">
    <name type="scientific">Streptomyces levis</name>
    <dbReference type="NCBI Taxonomy" id="285566"/>
    <lineage>
        <taxon>Bacteria</taxon>
        <taxon>Bacillati</taxon>
        <taxon>Actinomycetota</taxon>
        <taxon>Actinomycetes</taxon>
        <taxon>Kitasatosporales</taxon>
        <taxon>Streptomycetaceae</taxon>
        <taxon>Streptomyces</taxon>
    </lineage>
</organism>
<dbReference type="RefSeq" id="WP_344536015.1">
    <property type="nucleotide sequence ID" value="NZ_BAAATM010000006.1"/>
</dbReference>
<reference evidence="1 2" key="1">
    <citation type="journal article" date="2019" name="Int. J. Syst. Evol. Microbiol.">
        <title>The Global Catalogue of Microorganisms (GCM) 10K type strain sequencing project: providing services to taxonomists for standard genome sequencing and annotation.</title>
        <authorList>
            <consortium name="The Broad Institute Genomics Platform"/>
            <consortium name="The Broad Institute Genome Sequencing Center for Infectious Disease"/>
            <person name="Wu L."/>
            <person name="Ma J."/>
        </authorList>
    </citation>
    <scope>NUCLEOTIDE SEQUENCE [LARGE SCALE GENOMIC DNA]</scope>
    <source>
        <strain evidence="1 2">JCM 6924</strain>
    </source>
</reference>
<evidence type="ECO:0000313" key="2">
    <source>
        <dbReference type="Proteomes" id="UP001501095"/>
    </source>
</evidence>
<accession>A0ABN3NL54</accession>
<evidence type="ECO:0000313" key="1">
    <source>
        <dbReference type="EMBL" id="GAA2525702.1"/>
    </source>
</evidence>
<dbReference type="Proteomes" id="UP001501095">
    <property type="component" value="Unassembled WGS sequence"/>
</dbReference>
<sequence length="132" mass="14560">MSSEYDPTDRFLGVYRELAHGHPEGPSLPASVREAGEPYEGDLVRYLRSGSVLAASGSAVHDILSPANELIDGLHLLTDGEWFWCTDLAHYVERYHVPVDPRFVEHACRRGWSAPALDEAALTRLADTLDGT</sequence>
<protein>
    <submittedName>
        <fullName evidence="1">Uncharacterized protein</fullName>
    </submittedName>
</protein>
<keyword evidence="2" id="KW-1185">Reference proteome</keyword>
<dbReference type="EMBL" id="BAAATM010000006">
    <property type="protein sequence ID" value="GAA2525702.1"/>
    <property type="molecule type" value="Genomic_DNA"/>
</dbReference>
<proteinExistence type="predicted"/>
<gene>
    <name evidence="1" type="ORF">GCM10010423_19430</name>
</gene>
<comment type="caution">
    <text evidence="1">The sequence shown here is derived from an EMBL/GenBank/DDBJ whole genome shotgun (WGS) entry which is preliminary data.</text>
</comment>
<name>A0ABN3NL54_9ACTN</name>